<dbReference type="Pfam" id="PF14698">
    <property type="entry name" value="ASL_C2"/>
    <property type="match status" value="1"/>
</dbReference>
<evidence type="ECO:0000313" key="4">
    <source>
        <dbReference type="Ensembl" id="ENSCCRP00015075386.1"/>
    </source>
</evidence>
<dbReference type="HAMAP" id="MF_00006">
    <property type="entry name" value="Arg_succ_lyase"/>
    <property type="match status" value="1"/>
</dbReference>
<dbReference type="NCBIfam" id="TIGR00838">
    <property type="entry name" value="argH"/>
    <property type="match status" value="1"/>
</dbReference>
<dbReference type="CDD" id="cd01359">
    <property type="entry name" value="Argininosuccinate_lyase"/>
    <property type="match status" value="1"/>
</dbReference>
<dbReference type="Gene3D" id="1.10.40.30">
    <property type="entry name" value="Fumarase/aspartase (C-terminal domain)"/>
    <property type="match status" value="1"/>
</dbReference>
<organism evidence="4 5">
    <name type="scientific">Cyprinus carpio</name>
    <name type="common">Common carp</name>
    <dbReference type="NCBI Taxonomy" id="7962"/>
    <lineage>
        <taxon>Eukaryota</taxon>
        <taxon>Metazoa</taxon>
        <taxon>Chordata</taxon>
        <taxon>Craniata</taxon>
        <taxon>Vertebrata</taxon>
        <taxon>Euteleostomi</taxon>
        <taxon>Actinopterygii</taxon>
        <taxon>Neopterygii</taxon>
        <taxon>Teleostei</taxon>
        <taxon>Ostariophysi</taxon>
        <taxon>Cypriniformes</taxon>
        <taxon>Cyprinidae</taxon>
        <taxon>Cyprininae</taxon>
        <taxon>Cyprinus</taxon>
    </lineage>
</organism>
<dbReference type="Ensembl" id="ENSCCRT00015077834.1">
    <property type="protein sequence ID" value="ENSCCRP00015075386.1"/>
    <property type="gene ID" value="ENSCCRG00015030354.1"/>
</dbReference>
<dbReference type="GO" id="GO:0042450">
    <property type="term" value="P:L-arginine biosynthetic process via ornithine"/>
    <property type="evidence" value="ECO:0007669"/>
    <property type="project" value="InterPro"/>
</dbReference>
<evidence type="ECO:0000256" key="1">
    <source>
        <dbReference type="ARBA" id="ARBA00010755"/>
    </source>
</evidence>
<dbReference type="PRINTS" id="PR00145">
    <property type="entry name" value="ARGSUCLYASE"/>
</dbReference>
<dbReference type="InterPro" id="IPR022761">
    <property type="entry name" value="Fumarate_lyase_N"/>
</dbReference>
<evidence type="ECO:0000259" key="2">
    <source>
        <dbReference type="Pfam" id="PF00206"/>
    </source>
</evidence>
<dbReference type="Gene3D" id="1.20.200.10">
    <property type="entry name" value="Fumarase/aspartase (Central domain)"/>
    <property type="match status" value="1"/>
</dbReference>
<feature type="domain" description="Fumarate lyase N-terminal" evidence="2">
    <location>
        <begin position="12"/>
        <end position="308"/>
    </location>
</feature>
<proteinExistence type="inferred from homology"/>
<dbReference type="PANTHER" id="PTHR43814">
    <property type="entry name" value="ARGININOSUCCINATE LYASE"/>
    <property type="match status" value="1"/>
</dbReference>
<accession>A0A8C1ZFP6</accession>
<evidence type="ECO:0000259" key="3">
    <source>
        <dbReference type="Pfam" id="PF14698"/>
    </source>
</evidence>
<dbReference type="InterPro" id="IPR024083">
    <property type="entry name" value="Fumarase/histidase_N"/>
</dbReference>
<dbReference type="FunFam" id="1.10.275.10:FF:000002">
    <property type="entry name" value="Argininosuccinate lyase"/>
    <property type="match status" value="1"/>
</dbReference>
<dbReference type="Pfam" id="PF00206">
    <property type="entry name" value="Lyase_1"/>
    <property type="match status" value="1"/>
</dbReference>
<dbReference type="GO" id="GO:0004056">
    <property type="term" value="F:argininosuccinate lyase activity"/>
    <property type="evidence" value="ECO:0007669"/>
    <property type="project" value="InterPro"/>
</dbReference>
<dbReference type="AlphaFoldDB" id="A0A8C1ZFP6"/>
<feature type="domain" description="Argininosuccinate lyase C-terminal" evidence="3">
    <location>
        <begin position="371"/>
        <end position="438"/>
    </location>
</feature>
<dbReference type="InterPro" id="IPR029419">
    <property type="entry name" value="Arg_succ_lyase_C"/>
</dbReference>
<dbReference type="Proteomes" id="UP000694700">
    <property type="component" value="Unplaced"/>
</dbReference>
<comment type="similarity">
    <text evidence="1">Belongs to the lyase 1 family. Argininosuccinate lyase subfamily.</text>
</comment>
<dbReference type="SUPFAM" id="SSF48557">
    <property type="entry name" value="L-aspartase-like"/>
    <property type="match status" value="1"/>
</dbReference>
<dbReference type="Gene3D" id="1.10.275.10">
    <property type="entry name" value="Fumarase/aspartase (N-terminal domain)"/>
    <property type="match status" value="1"/>
</dbReference>
<reference evidence="4" key="1">
    <citation type="submission" date="2025-08" db="UniProtKB">
        <authorList>
            <consortium name="Ensembl"/>
        </authorList>
    </citation>
    <scope>IDENTIFICATION</scope>
</reference>
<dbReference type="InterPro" id="IPR020557">
    <property type="entry name" value="Fumarate_lyase_CS"/>
</dbReference>
<dbReference type="PROSITE" id="PS00163">
    <property type="entry name" value="FUMARATE_LYASES"/>
    <property type="match status" value="1"/>
</dbReference>
<sequence>MASSEGNKLWGGRFVGNADPILEKFNASISYDQRLWEADIKGSKAYVKALQKAGLVTQNEMEQILTGLDKVFDEWSKGEFKIKPGDEDIHTKIFYHQCSCLLLKEFIGDPAGKLHTGRSRNDQVATDMRLWLRDAINTLKELALQLISTMVERAAVEIEILCPGYTEGPAMQRAQPIRWSHWILSHAVALSRDAERLEDIRKHVNVMPLGSGAIAGNPFDIDRELLRQELNFDSISINSMDATGQRDFVGMYNHAANFTRHQDTIRFCFVCVLCVYFCENSTGSSLMPQKKNADSLELIRSKAGRVFGRCAGFLMTLKGLPSTYNKDLQEDKEAMFDTYDTVHAVLQVATGVISTLMVNQPAMERALSPDMLATDLAYHLVRKGMPFREAHSCAGKAVYIAESKNIHLSQITVEDLQTVSPLFDKDVSSVWDYNRSVEQYSAPGGTARSSVTAQIEHFRTWLQAQKQKP</sequence>
<name>A0A8C1ZFP6_CYPCA</name>
<dbReference type="InterPro" id="IPR009049">
    <property type="entry name" value="Argininosuccinate_lyase"/>
</dbReference>
<dbReference type="PANTHER" id="PTHR43814:SF1">
    <property type="entry name" value="ARGININOSUCCINATE LYASE"/>
    <property type="match status" value="1"/>
</dbReference>
<dbReference type="FunFam" id="1.20.200.10:FF:000015">
    <property type="entry name" value="argininosuccinate lyase isoform X2"/>
    <property type="match status" value="2"/>
</dbReference>
<evidence type="ECO:0000313" key="5">
    <source>
        <dbReference type="Proteomes" id="UP000694700"/>
    </source>
</evidence>
<dbReference type="GO" id="GO:0005829">
    <property type="term" value="C:cytosol"/>
    <property type="evidence" value="ECO:0007669"/>
    <property type="project" value="TreeGrafter"/>
</dbReference>
<dbReference type="InterPro" id="IPR008948">
    <property type="entry name" value="L-Aspartase-like"/>
</dbReference>
<dbReference type="FunFam" id="1.10.40.30:FF:000001">
    <property type="entry name" value="Argininosuccinate lyase"/>
    <property type="match status" value="1"/>
</dbReference>
<protein>
    <submittedName>
        <fullName evidence="4">Argininosuccinate lyase</fullName>
    </submittedName>
</protein>